<accession>A0AAN8N723</accession>
<gene>
    <name evidence="2" type="ORF">TWF506_004012</name>
</gene>
<name>A0AAN8N723_9PEZI</name>
<comment type="caution">
    <text evidence="2">The sequence shown here is derived from an EMBL/GenBank/DDBJ whole genome shotgun (WGS) entry which is preliminary data.</text>
</comment>
<feature type="compositionally biased region" description="Polar residues" evidence="1">
    <location>
        <begin position="31"/>
        <end position="44"/>
    </location>
</feature>
<dbReference type="Proteomes" id="UP001307849">
    <property type="component" value="Unassembled WGS sequence"/>
</dbReference>
<dbReference type="EMBL" id="JAVHJM010000013">
    <property type="protein sequence ID" value="KAK6499385.1"/>
    <property type="molecule type" value="Genomic_DNA"/>
</dbReference>
<evidence type="ECO:0000313" key="3">
    <source>
        <dbReference type="Proteomes" id="UP001307849"/>
    </source>
</evidence>
<reference evidence="2 3" key="1">
    <citation type="submission" date="2019-10" db="EMBL/GenBank/DDBJ databases">
        <authorList>
            <person name="Palmer J.M."/>
        </authorList>
    </citation>
    <scope>NUCLEOTIDE SEQUENCE [LARGE SCALE GENOMIC DNA]</scope>
    <source>
        <strain evidence="2 3">TWF506</strain>
    </source>
</reference>
<keyword evidence="3" id="KW-1185">Reference proteome</keyword>
<feature type="region of interest" description="Disordered" evidence="1">
    <location>
        <begin position="1"/>
        <end position="63"/>
    </location>
</feature>
<proteinExistence type="predicted"/>
<organism evidence="2 3">
    <name type="scientific">Arthrobotrys conoides</name>
    <dbReference type="NCBI Taxonomy" id="74498"/>
    <lineage>
        <taxon>Eukaryota</taxon>
        <taxon>Fungi</taxon>
        <taxon>Dikarya</taxon>
        <taxon>Ascomycota</taxon>
        <taxon>Pezizomycotina</taxon>
        <taxon>Orbiliomycetes</taxon>
        <taxon>Orbiliales</taxon>
        <taxon>Orbiliaceae</taxon>
        <taxon>Arthrobotrys</taxon>
    </lineage>
</organism>
<evidence type="ECO:0000313" key="2">
    <source>
        <dbReference type="EMBL" id="KAK6499385.1"/>
    </source>
</evidence>
<protein>
    <submittedName>
        <fullName evidence="2">Uncharacterized protein</fullName>
    </submittedName>
</protein>
<evidence type="ECO:0000256" key="1">
    <source>
        <dbReference type="SAM" id="MobiDB-lite"/>
    </source>
</evidence>
<dbReference type="AlphaFoldDB" id="A0AAN8N723"/>
<sequence>MAAVSETPKANTPPPPPSLSRAAGLVLKSNIIPTPSKSIASPTSFLDLLPPPRKPHTPKLQSPSRLRYVMTADSPLDIFSKPEEPTKKFVIERKTSAAALAAATFADTTTTTIGSIPHSPIQYQGTYHGPYFSRIRRFQGPRKPGVYEKIHDEWIRKALLRQERDLKWDPETGEPLFDVRGGEE</sequence>